<sequence length="99" mass="10483">MKPVPQELLQVVVPHTKKPWRIPVLKLEVADKEVSAAGKVNAASIVTIVSAAATITTEEVTLAQALVEIKTSKPNVKGIVLPEPSESITTTTTISSKKS</sequence>
<proteinExistence type="predicted"/>
<accession>A0A699J1T5</accession>
<name>A0A699J1T5_TANCI</name>
<protein>
    <submittedName>
        <fullName evidence="1">Uncharacterized protein</fullName>
    </submittedName>
</protein>
<dbReference type="AlphaFoldDB" id="A0A699J1T5"/>
<reference evidence="1" key="1">
    <citation type="journal article" date="2019" name="Sci. Rep.">
        <title>Draft genome of Tanacetum cinerariifolium, the natural source of mosquito coil.</title>
        <authorList>
            <person name="Yamashiro T."/>
            <person name="Shiraishi A."/>
            <person name="Satake H."/>
            <person name="Nakayama K."/>
        </authorList>
    </citation>
    <scope>NUCLEOTIDE SEQUENCE</scope>
</reference>
<gene>
    <name evidence="1" type="ORF">Tci_576812</name>
</gene>
<evidence type="ECO:0000313" key="1">
    <source>
        <dbReference type="EMBL" id="GFA04840.1"/>
    </source>
</evidence>
<dbReference type="EMBL" id="BKCJ010360983">
    <property type="protein sequence ID" value="GFA04840.1"/>
    <property type="molecule type" value="Genomic_DNA"/>
</dbReference>
<comment type="caution">
    <text evidence="1">The sequence shown here is derived from an EMBL/GenBank/DDBJ whole genome shotgun (WGS) entry which is preliminary data.</text>
</comment>
<organism evidence="1">
    <name type="scientific">Tanacetum cinerariifolium</name>
    <name type="common">Dalmatian daisy</name>
    <name type="synonym">Chrysanthemum cinerariifolium</name>
    <dbReference type="NCBI Taxonomy" id="118510"/>
    <lineage>
        <taxon>Eukaryota</taxon>
        <taxon>Viridiplantae</taxon>
        <taxon>Streptophyta</taxon>
        <taxon>Embryophyta</taxon>
        <taxon>Tracheophyta</taxon>
        <taxon>Spermatophyta</taxon>
        <taxon>Magnoliopsida</taxon>
        <taxon>eudicotyledons</taxon>
        <taxon>Gunneridae</taxon>
        <taxon>Pentapetalae</taxon>
        <taxon>asterids</taxon>
        <taxon>campanulids</taxon>
        <taxon>Asterales</taxon>
        <taxon>Asteraceae</taxon>
        <taxon>Asteroideae</taxon>
        <taxon>Anthemideae</taxon>
        <taxon>Anthemidinae</taxon>
        <taxon>Tanacetum</taxon>
    </lineage>
</organism>